<dbReference type="InterPro" id="IPR036026">
    <property type="entry name" value="Seven-hairpin_glycosidases"/>
</dbReference>
<accession>A0A9W8EH12</accession>
<evidence type="ECO:0000256" key="4">
    <source>
        <dbReference type="ARBA" id="ARBA00022723"/>
    </source>
</evidence>
<evidence type="ECO:0000256" key="6">
    <source>
        <dbReference type="ARBA" id="ARBA00022837"/>
    </source>
</evidence>
<feature type="binding site" evidence="11">
    <location>
        <position position="535"/>
    </location>
    <ligand>
        <name>Ca(2+)</name>
        <dbReference type="ChEBI" id="CHEBI:29108"/>
    </ligand>
</feature>
<keyword evidence="7 12" id="KW-1015">Disulfide bond</keyword>
<reference evidence="14" key="1">
    <citation type="submission" date="2022-07" db="EMBL/GenBank/DDBJ databases">
        <title>Phylogenomic reconstructions and comparative analyses of Kickxellomycotina fungi.</title>
        <authorList>
            <person name="Reynolds N.K."/>
            <person name="Stajich J.E."/>
            <person name="Barry K."/>
            <person name="Grigoriev I.V."/>
            <person name="Crous P."/>
            <person name="Smith M.E."/>
        </authorList>
    </citation>
    <scope>NUCLEOTIDE SEQUENCE</scope>
    <source>
        <strain evidence="14">IMI 214461</strain>
    </source>
</reference>
<dbReference type="PANTHER" id="PTHR11742:SF55">
    <property type="entry name" value="ENDOPLASMIC RETICULUM MANNOSYL-OLIGOSACCHARIDE 1,2-ALPHA-MANNOSIDASE"/>
    <property type="match status" value="1"/>
</dbReference>
<feature type="active site" evidence="10">
    <location>
        <position position="292"/>
    </location>
</feature>
<dbReference type="EC" id="3.2.1.-" evidence="13"/>
<name>A0A9W8EH12_9FUNG</name>
<evidence type="ECO:0000256" key="3">
    <source>
        <dbReference type="ARBA" id="ARBA00007658"/>
    </source>
</evidence>
<evidence type="ECO:0000313" key="14">
    <source>
        <dbReference type="EMBL" id="KAJ2007109.1"/>
    </source>
</evidence>
<dbReference type="PRINTS" id="PR00747">
    <property type="entry name" value="GLYHDRLASE47"/>
</dbReference>
<evidence type="ECO:0000256" key="1">
    <source>
        <dbReference type="ARBA" id="ARBA00001913"/>
    </source>
</evidence>
<dbReference type="GO" id="GO:0005975">
    <property type="term" value="P:carbohydrate metabolic process"/>
    <property type="evidence" value="ECO:0007669"/>
    <property type="project" value="InterPro"/>
</dbReference>
<evidence type="ECO:0000256" key="13">
    <source>
        <dbReference type="RuleBase" id="RU361193"/>
    </source>
</evidence>
<dbReference type="Gene3D" id="1.50.10.10">
    <property type="match status" value="1"/>
</dbReference>
<evidence type="ECO:0000313" key="15">
    <source>
        <dbReference type="Proteomes" id="UP001150907"/>
    </source>
</evidence>
<dbReference type="GO" id="GO:0005509">
    <property type="term" value="F:calcium ion binding"/>
    <property type="evidence" value="ECO:0007669"/>
    <property type="project" value="InterPro"/>
</dbReference>
<dbReference type="InterPro" id="IPR050749">
    <property type="entry name" value="Glycosyl_Hydrolase_47"/>
</dbReference>
<evidence type="ECO:0000256" key="9">
    <source>
        <dbReference type="ARBA" id="ARBA00048605"/>
    </source>
</evidence>
<dbReference type="GO" id="GO:0004571">
    <property type="term" value="F:mannosyl-oligosaccharide 1,2-alpha-mannosidase activity"/>
    <property type="evidence" value="ECO:0007669"/>
    <property type="project" value="UniProtKB-EC"/>
</dbReference>
<dbReference type="InterPro" id="IPR001382">
    <property type="entry name" value="Glyco_hydro_47"/>
</dbReference>
<comment type="similarity">
    <text evidence="3 13">Belongs to the glycosyl hydrolase 47 family.</text>
</comment>
<dbReference type="GO" id="GO:0036503">
    <property type="term" value="P:ERAD pathway"/>
    <property type="evidence" value="ECO:0007669"/>
    <property type="project" value="UniProtKB-ARBA"/>
</dbReference>
<dbReference type="InterPro" id="IPR012341">
    <property type="entry name" value="6hp_glycosidase-like_sf"/>
</dbReference>
<comment type="cofactor">
    <cofactor evidence="1 11">
        <name>Ca(2+)</name>
        <dbReference type="ChEBI" id="CHEBI:29108"/>
    </cofactor>
</comment>
<evidence type="ECO:0000256" key="8">
    <source>
        <dbReference type="ARBA" id="ARBA00047669"/>
    </source>
</evidence>
<gene>
    <name evidence="14" type="ORF">H4R26_001002</name>
</gene>
<dbReference type="GO" id="GO:0016020">
    <property type="term" value="C:membrane"/>
    <property type="evidence" value="ECO:0007669"/>
    <property type="project" value="InterPro"/>
</dbReference>
<organism evidence="14 15">
    <name type="scientific">Coemansia thaxteri</name>
    <dbReference type="NCBI Taxonomy" id="2663907"/>
    <lineage>
        <taxon>Eukaryota</taxon>
        <taxon>Fungi</taxon>
        <taxon>Fungi incertae sedis</taxon>
        <taxon>Zoopagomycota</taxon>
        <taxon>Kickxellomycotina</taxon>
        <taxon>Kickxellomycetes</taxon>
        <taxon>Kickxellales</taxon>
        <taxon>Kickxellaceae</taxon>
        <taxon>Coemansia</taxon>
    </lineage>
</organism>
<comment type="catalytic activity">
    <reaction evidence="8">
        <text>N(4)-(alpha-D-Man-(1-&gt;2)-alpha-D-Man-(1-&gt;2)-alpha-D-Man-(1-&gt;3)-[alpha-D-Man-(1-&gt;3)-[alpha-D-Man-(1-&gt;2)-alpha-D-Man-(1-&gt;6)]-alpha-D-Man-(1-&gt;6)]-beta-D-Man-(1-&gt;4)-beta-D-GlcNAc-(1-&gt;4)-beta-D-GlcNAc)-L-asparaginyl-[protein] (N-glucan mannose isomer 8A1,2,3B1,3) + 3 H2O = N(4)-(alpha-D-Man-(1-&gt;3)-[alpha-D-Man-(1-&gt;3)-[alpha-D-Man-(1-&gt;6)]-alpha-D-Man-(1-&gt;6)]-beta-D-Man-(1-&gt;4)-beta-D-GlcNAc-(1-&gt;4)-beta-D-GlcNAc)-L-asparaginyl-[protein] (N-glucan mannose isomer 5A1,2) + 3 beta-D-mannose</text>
        <dbReference type="Rhea" id="RHEA:56028"/>
        <dbReference type="Rhea" id="RHEA-COMP:14358"/>
        <dbReference type="Rhea" id="RHEA-COMP:14367"/>
        <dbReference type="ChEBI" id="CHEBI:15377"/>
        <dbReference type="ChEBI" id="CHEBI:28563"/>
        <dbReference type="ChEBI" id="CHEBI:59087"/>
        <dbReference type="ChEBI" id="CHEBI:60628"/>
        <dbReference type="EC" id="3.2.1.113"/>
    </reaction>
</comment>
<comment type="caution">
    <text evidence="14">The sequence shown here is derived from an EMBL/GenBank/DDBJ whole genome shotgun (WGS) entry which is preliminary data.</text>
</comment>
<feature type="active site" description="Proton donor" evidence="10">
    <location>
        <position position="400"/>
    </location>
</feature>
<dbReference type="SUPFAM" id="SSF48225">
    <property type="entry name" value="Seven-hairpin glycosidases"/>
    <property type="match status" value="1"/>
</dbReference>
<feature type="active site" evidence="10">
    <location>
        <position position="447"/>
    </location>
</feature>
<dbReference type="OrthoDB" id="8118055at2759"/>
<dbReference type="Proteomes" id="UP001150907">
    <property type="component" value="Unassembled WGS sequence"/>
</dbReference>
<dbReference type="GO" id="GO:0005783">
    <property type="term" value="C:endoplasmic reticulum"/>
    <property type="evidence" value="ECO:0007669"/>
    <property type="project" value="TreeGrafter"/>
</dbReference>
<protein>
    <recommendedName>
        <fullName evidence="13">alpha-1,2-Mannosidase</fullName>
        <ecNumber evidence="13">3.2.1.-</ecNumber>
    </recommendedName>
</protein>
<dbReference type="PANTHER" id="PTHR11742">
    <property type="entry name" value="MANNOSYL-OLIGOSACCHARIDE ALPHA-1,2-MANNOSIDASE-RELATED"/>
    <property type="match status" value="1"/>
</dbReference>
<comment type="catalytic activity">
    <reaction evidence="9">
        <text>N(4)-(alpha-D-Man-(1-&gt;2)-alpha-D-Man-(1-&gt;2)-alpha-D-Man-(1-&gt;3)-[alpha-D-Man-(1-&gt;2)-alpha-D-Man-(1-&gt;3)-[alpha-D-Man-(1-&gt;2)-alpha-D-Man-(1-&gt;6)]-alpha-D-Man-(1-&gt;6)]-beta-D-Man-(1-&gt;4)-beta-D-GlcNAc-(1-&gt;4)-beta-D-GlcNAc)-L-asparaginyl-[protein] (N-glucan mannose isomer 9A1,2,3B1,2,3) + 4 H2O = N(4)-(alpha-D-Man-(1-&gt;3)-[alpha-D-Man-(1-&gt;3)-[alpha-D-Man-(1-&gt;6)]-alpha-D-Man-(1-&gt;6)]-beta-D-Man-(1-&gt;4)-beta-D-GlcNAc-(1-&gt;4)-beta-D-GlcNAc)-L-asparaginyl-[protein] (N-glucan mannose isomer 5A1,2) + 4 beta-D-mannose</text>
        <dbReference type="Rhea" id="RHEA:56008"/>
        <dbReference type="Rhea" id="RHEA-COMP:14356"/>
        <dbReference type="Rhea" id="RHEA-COMP:14367"/>
        <dbReference type="ChEBI" id="CHEBI:15377"/>
        <dbReference type="ChEBI" id="CHEBI:28563"/>
        <dbReference type="ChEBI" id="CHEBI:59087"/>
        <dbReference type="ChEBI" id="CHEBI:139493"/>
        <dbReference type="EC" id="3.2.1.113"/>
    </reaction>
</comment>
<feature type="active site" description="Proton donor" evidence="10">
    <location>
        <position position="162"/>
    </location>
</feature>
<evidence type="ECO:0000256" key="5">
    <source>
        <dbReference type="ARBA" id="ARBA00022801"/>
    </source>
</evidence>
<dbReference type="AlphaFoldDB" id="A0A9W8EH12"/>
<dbReference type="EMBL" id="JANBQF010000037">
    <property type="protein sequence ID" value="KAJ2007109.1"/>
    <property type="molecule type" value="Genomic_DNA"/>
</dbReference>
<evidence type="ECO:0000256" key="7">
    <source>
        <dbReference type="ARBA" id="ARBA00023157"/>
    </source>
</evidence>
<evidence type="ECO:0000256" key="12">
    <source>
        <dbReference type="PIRSR" id="PIRSR601382-3"/>
    </source>
</evidence>
<keyword evidence="13" id="KW-0326">Glycosidase</keyword>
<dbReference type="Pfam" id="PF01532">
    <property type="entry name" value="Glyco_hydro_47"/>
    <property type="match status" value="1"/>
</dbReference>
<feature type="disulfide bond" evidence="12">
    <location>
        <begin position="357"/>
        <end position="386"/>
    </location>
</feature>
<comment type="pathway">
    <text evidence="2">Protein modification; protein glycosylation.</text>
</comment>
<proteinExistence type="inferred from homology"/>
<sequence length="546" mass="62451">MPFFSISLRKLIIVVLACLLGLYLVSFSDYFNNGQSGSWVDSIDHGELPQKSAAEADDKLAVGPTASDYYNATTNYQRRQAVREATKHAWAAYKKFAWGKDEYRPLTKGSNLRWGDWAITLVDSLDTLKLVGLETEYKEAKQFVGTMRFDRTSRGYKTQFFEMTIRALGGLLGAYELDNDPMLLKQAKQVGDSLAYAFKTKTGLPTTRVDINRKSPVPTDAICIAEAGTLQLEFKKLSQLTGDDKYAKLVENVSDILEAAEKKHKGLYPLYINIQTGKYDQTSSYTIGGKADSFYEYLLKQYILHDGKEPKFKERYVTSVEAIKDKLLKKSSSGFSYIGELASNEKDFVHQMSHLACFYPGLLALGSKALDRPQDLELAKELARTCYYTYRMTPTGLGPERFVFKSEKNQKLRNMLTWWLTKWFAPVYEFDANGIGSANTQYYLRPETIETMFILYRVTGDTKYQEWGWNMFKAIEKYTKLEFGYAGIKDVYSTSTLFNRLNSMESFFLAETLKYLYLLFSPTDLLPLNEYVLNTEAHPLRIMKSK</sequence>
<keyword evidence="6 11" id="KW-0106">Calcium</keyword>
<evidence type="ECO:0000256" key="2">
    <source>
        <dbReference type="ARBA" id="ARBA00004922"/>
    </source>
</evidence>
<keyword evidence="5 13" id="KW-0378">Hydrolase</keyword>
<keyword evidence="4 11" id="KW-0479">Metal-binding</keyword>
<evidence type="ECO:0000256" key="10">
    <source>
        <dbReference type="PIRSR" id="PIRSR601382-1"/>
    </source>
</evidence>
<evidence type="ECO:0000256" key="11">
    <source>
        <dbReference type="PIRSR" id="PIRSR601382-2"/>
    </source>
</evidence>
<keyword evidence="15" id="KW-1185">Reference proteome</keyword>